<gene>
    <name evidence="2" type="ORF">G7034_10605</name>
</gene>
<keyword evidence="3" id="KW-1185">Reference proteome</keyword>
<accession>A0A967AEN4</accession>
<organism evidence="2 3">
    <name type="scientific">Psychroflexus maritimus</name>
    <dbReference type="NCBI Taxonomy" id="2714865"/>
    <lineage>
        <taxon>Bacteria</taxon>
        <taxon>Pseudomonadati</taxon>
        <taxon>Bacteroidota</taxon>
        <taxon>Flavobacteriia</taxon>
        <taxon>Flavobacteriales</taxon>
        <taxon>Flavobacteriaceae</taxon>
        <taxon>Psychroflexus</taxon>
    </lineage>
</organism>
<dbReference type="RefSeq" id="WP_166400934.1">
    <property type="nucleotide sequence ID" value="NZ_JAANAS010000094.1"/>
</dbReference>
<sequence>MIDYLQYNSNRNQLHIPEYGRNVQKMVEYALTVENREKRNHIAELIIDVMGNIAPHLRDVVDFQHKLWDQLFIISDFQLEVDSPYPIPTREAIFSRPEPLEYPQNYPKYRFYGNNIKRMIDEAVKMEDGDKKNGLITAIANHMKKCFLNWNRDAVKDDVIFKHLKELSGGAIDIDSNAKELRAASDLVTKKAKHQNNHKKHPKSNKNNRNRKRR</sequence>
<evidence type="ECO:0000313" key="2">
    <source>
        <dbReference type="EMBL" id="NGZ90701.1"/>
    </source>
</evidence>
<dbReference type="Proteomes" id="UP000643701">
    <property type="component" value="Unassembled WGS sequence"/>
</dbReference>
<dbReference type="InterPro" id="IPR025632">
    <property type="entry name" value="DUF4290"/>
</dbReference>
<evidence type="ECO:0000256" key="1">
    <source>
        <dbReference type="SAM" id="MobiDB-lite"/>
    </source>
</evidence>
<comment type="caution">
    <text evidence="2">The sequence shown here is derived from an EMBL/GenBank/DDBJ whole genome shotgun (WGS) entry which is preliminary data.</text>
</comment>
<dbReference type="AlphaFoldDB" id="A0A967AEN4"/>
<proteinExistence type="predicted"/>
<name>A0A967AEN4_9FLAO</name>
<dbReference type="EMBL" id="JAANAS010000094">
    <property type="protein sequence ID" value="NGZ90701.1"/>
    <property type="molecule type" value="Genomic_DNA"/>
</dbReference>
<feature type="region of interest" description="Disordered" evidence="1">
    <location>
        <begin position="188"/>
        <end position="214"/>
    </location>
</feature>
<dbReference type="Pfam" id="PF14123">
    <property type="entry name" value="DUF4290"/>
    <property type="match status" value="1"/>
</dbReference>
<protein>
    <submittedName>
        <fullName evidence="2">DUF4290 domain-containing protein</fullName>
    </submittedName>
</protein>
<feature type="compositionally biased region" description="Basic residues" evidence="1">
    <location>
        <begin position="190"/>
        <end position="214"/>
    </location>
</feature>
<evidence type="ECO:0000313" key="3">
    <source>
        <dbReference type="Proteomes" id="UP000643701"/>
    </source>
</evidence>
<reference evidence="2" key="1">
    <citation type="submission" date="2020-03" db="EMBL/GenBank/DDBJ databases">
        <title>Psychroflexus Maritimus sp. nov., isolate from marine sediment.</title>
        <authorList>
            <person name="Zhong Y.-L."/>
        </authorList>
    </citation>
    <scope>NUCLEOTIDE SEQUENCE</scope>
    <source>
        <strain evidence="2">C1</strain>
    </source>
</reference>